<dbReference type="CDD" id="cd24082">
    <property type="entry name" value="ASKHA_NBD_GspK-like"/>
    <property type="match status" value="1"/>
</dbReference>
<keyword evidence="2" id="KW-0418">Kinase</keyword>
<keyword evidence="3" id="KW-1185">Reference proteome</keyword>
<dbReference type="AlphaFoldDB" id="A0A7W6JQZ1"/>
<dbReference type="Gene3D" id="3.30.420.40">
    <property type="match status" value="2"/>
</dbReference>
<evidence type="ECO:0000313" key="3">
    <source>
        <dbReference type="Proteomes" id="UP000557392"/>
    </source>
</evidence>
<dbReference type="GO" id="GO:0047931">
    <property type="term" value="F:glucosamine kinase activity"/>
    <property type="evidence" value="ECO:0007669"/>
    <property type="project" value="UniProtKB-EC"/>
</dbReference>
<proteinExistence type="predicted"/>
<gene>
    <name evidence="2" type="ORF">GGR46_000435</name>
</gene>
<name>A0A7W6JQZ1_9SPHN</name>
<evidence type="ECO:0000259" key="1">
    <source>
        <dbReference type="Pfam" id="PF01869"/>
    </source>
</evidence>
<dbReference type="Proteomes" id="UP000557392">
    <property type="component" value="Unassembled WGS sequence"/>
</dbReference>
<dbReference type="EC" id="2.7.1.8" evidence="2"/>
<dbReference type="Pfam" id="PF01869">
    <property type="entry name" value="BcrAD_BadFG"/>
    <property type="match status" value="1"/>
</dbReference>
<organism evidence="2 3">
    <name type="scientific">Sphingomonas kyeonggiensis</name>
    <dbReference type="NCBI Taxonomy" id="1268553"/>
    <lineage>
        <taxon>Bacteria</taxon>
        <taxon>Pseudomonadati</taxon>
        <taxon>Pseudomonadota</taxon>
        <taxon>Alphaproteobacteria</taxon>
        <taxon>Sphingomonadales</taxon>
        <taxon>Sphingomonadaceae</taxon>
        <taxon>Sphingomonas</taxon>
    </lineage>
</organism>
<dbReference type="InterPro" id="IPR043129">
    <property type="entry name" value="ATPase_NBD"/>
</dbReference>
<reference evidence="2 3" key="1">
    <citation type="submission" date="2020-08" db="EMBL/GenBank/DDBJ databases">
        <title>Genomic Encyclopedia of Type Strains, Phase IV (KMG-IV): sequencing the most valuable type-strain genomes for metagenomic binning, comparative biology and taxonomic classification.</title>
        <authorList>
            <person name="Goeker M."/>
        </authorList>
    </citation>
    <scope>NUCLEOTIDE SEQUENCE [LARGE SCALE GENOMIC DNA]</scope>
    <source>
        <strain evidence="2 3">DSM 101806</strain>
    </source>
</reference>
<dbReference type="PANTHER" id="PTHR43190">
    <property type="entry name" value="N-ACETYL-D-GLUCOSAMINE KINASE"/>
    <property type="match status" value="1"/>
</dbReference>
<protein>
    <submittedName>
        <fullName evidence="2">Glucosamine kinase</fullName>
        <ecNumber evidence="2">2.7.1.8</ecNumber>
    </submittedName>
</protein>
<sequence>MAYFLGIDAGGSHCRSRLVDANGVILGTGESGPANTRIGIEKLHAVLREVSTQAIGAAGLDAAQVATIRAGMGIAGISRPGMREQLAALPFPFASTEFVTDAAIANLGAHDGAEGATLIIGTGSVAEVRVGSTSFTIGGYGFPISDEGSGAALGLSAMRHALRALDGRSEVTPLSHAVTAGFGHDTARAVAWMDAATPKDYAAFAPLVMDYAENNDAIARSIVEDAAQHIERFIETIFARGAVRCALAGGLAMRMKPWLRARTVARLTDAVSDPLDGALLLAGLPATTLPTRKPDAH</sequence>
<feature type="domain" description="ATPase BadF/BadG/BcrA/BcrD type" evidence="1">
    <location>
        <begin position="5"/>
        <end position="282"/>
    </location>
</feature>
<keyword evidence="2" id="KW-0808">Transferase</keyword>
<dbReference type="InterPro" id="IPR052519">
    <property type="entry name" value="Euk-type_GlcNAc_Kinase"/>
</dbReference>
<comment type="caution">
    <text evidence="2">The sequence shown here is derived from an EMBL/GenBank/DDBJ whole genome shotgun (WGS) entry which is preliminary data.</text>
</comment>
<dbReference type="PANTHER" id="PTHR43190:SF3">
    <property type="entry name" value="N-ACETYL-D-GLUCOSAMINE KINASE"/>
    <property type="match status" value="1"/>
</dbReference>
<dbReference type="RefSeq" id="WP_183994141.1">
    <property type="nucleotide sequence ID" value="NZ_JACIEH010000001.1"/>
</dbReference>
<dbReference type="EMBL" id="JACIEH010000001">
    <property type="protein sequence ID" value="MBB4096902.1"/>
    <property type="molecule type" value="Genomic_DNA"/>
</dbReference>
<accession>A0A7W6JQZ1</accession>
<evidence type="ECO:0000313" key="2">
    <source>
        <dbReference type="EMBL" id="MBB4096902.1"/>
    </source>
</evidence>
<dbReference type="InterPro" id="IPR002731">
    <property type="entry name" value="ATPase_BadF"/>
</dbReference>
<dbReference type="SUPFAM" id="SSF53067">
    <property type="entry name" value="Actin-like ATPase domain"/>
    <property type="match status" value="2"/>
</dbReference>